<name>A0A414CH92_STRPA</name>
<evidence type="ECO:0000313" key="2">
    <source>
        <dbReference type="EMBL" id="RHC94386.1"/>
    </source>
</evidence>
<evidence type="ECO:0000313" key="3">
    <source>
        <dbReference type="Proteomes" id="UP000285773"/>
    </source>
</evidence>
<dbReference type="Proteomes" id="UP000285773">
    <property type="component" value="Unassembled WGS sequence"/>
</dbReference>
<accession>A0A414CH92</accession>
<evidence type="ECO:0000313" key="4">
    <source>
        <dbReference type="Proteomes" id="UP000430295"/>
    </source>
</evidence>
<protein>
    <submittedName>
        <fullName evidence="2">Uncharacterized protein</fullName>
    </submittedName>
</protein>
<gene>
    <name evidence="2" type="ORF">DW820_07260</name>
    <name evidence="1" type="ORF">GMC75_07550</name>
</gene>
<dbReference type="Proteomes" id="UP000430295">
    <property type="component" value="Unassembled WGS sequence"/>
</dbReference>
<dbReference type="EMBL" id="WMYS01000003">
    <property type="protein sequence ID" value="MTR41522.1"/>
    <property type="molecule type" value="Genomic_DNA"/>
</dbReference>
<comment type="caution">
    <text evidence="2">The sequence shown here is derived from an EMBL/GenBank/DDBJ whole genome shotgun (WGS) entry which is preliminary data.</text>
</comment>
<dbReference type="RefSeq" id="WP_118096035.1">
    <property type="nucleotide sequence ID" value="NZ_QSIO01000003.1"/>
</dbReference>
<sequence length="27" mass="3085">MDAIQVKFYNHSNQKSDIDSFLGELGQ</sequence>
<reference evidence="1 4" key="2">
    <citation type="journal article" date="2019" name="Nat. Med.">
        <title>A library of human gut bacterial isolates paired with longitudinal multiomics data enables mechanistic microbiome research.</title>
        <authorList>
            <person name="Poyet M."/>
            <person name="Groussin M."/>
            <person name="Gibbons S.M."/>
            <person name="Avila-Pacheco J."/>
            <person name="Jiang X."/>
            <person name="Kearney S.M."/>
            <person name="Perrotta A.R."/>
            <person name="Berdy B."/>
            <person name="Zhao S."/>
            <person name="Lieberman T.D."/>
            <person name="Swanson P.K."/>
            <person name="Smith M."/>
            <person name="Roesemann S."/>
            <person name="Alexander J.E."/>
            <person name="Rich S.A."/>
            <person name="Livny J."/>
            <person name="Vlamakis H."/>
            <person name="Clish C."/>
            <person name="Bullock K."/>
            <person name="Deik A."/>
            <person name="Scott J."/>
            <person name="Pierce K.A."/>
            <person name="Xavier R.J."/>
            <person name="Alm E.J."/>
        </authorList>
    </citation>
    <scope>NUCLEOTIDE SEQUENCE [LARGE SCALE GENOMIC DNA]</scope>
    <source>
        <strain evidence="1 4">BIOML-A18</strain>
    </source>
</reference>
<organism evidence="2 3">
    <name type="scientific">Streptococcus parasanguinis</name>
    <dbReference type="NCBI Taxonomy" id="1318"/>
    <lineage>
        <taxon>Bacteria</taxon>
        <taxon>Bacillati</taxon>
        <taxon>Bacillota</taxon>
        <taxon>Bacilli</taxon>
        <taxon>Lactobacillales</taxon>
        <taxon>Streptococcaceae</taxon>
        <taxon>Streptococcus</taxon>
    </lineage>
</organism>
<reference evidence="2 3" key="1">
    <citation type="submission" date="2018-08" db="EMBL/GenBank/DDBJ databases">
        <title>A genome reference for cultivated species of the human gut microbiota.</title>
        <authorList>
            <person name="Zou Y."/>
            <person name="Xue W."/>
            <person name="Luo G."/>
        </authorList>
    </citation>
    <scope>NUCLEOTIDE SEQUENCE [LARGE SCALE GENOMIC DNA]</scope>
    <source>
        <strain evidence="2 3">AM33-3BH</strain>
    </source>
</reference>
<dbReference type="AlphaFoldDB" id="A0A414CH92"/>
<evidence type="ECO:0000313" key="1">
    <source>
        <dbReference type="EMBL" id="MTR41522.1"/>
    </source>
</evidence>
<dbReference type="EMBL" id="QSIO01000003">
    <property type="protein sequence ID" value="RHC94386.1"/>
    <property type="molecule type" value="Genomic_DNA"/>
</dbReference>
<proteinExistence type="predicted"/>